<protein>
    <submittedName>
        <fullName evidence="2">Glyoxalase</fullName>
    </submittedName>
</protein>
<dbReference type="EMBL" id="JTDN01000002">
    <property type="protein sequence ID" value="KHL24985.1"/>
    <property type="molecule type" value="Genomic_DNA"/>
</dbReference>
<dbReference type="GeneID" id="78486351"/>
<dbReference type="EMBL" id="JTDN01000003">
    <property type="protein sequence ID" value="KHL24200.1"/>
    <property type="molecule type" value="Genomic_DNA"/>
</dbReference>
<feature type="domain" description="VOC" evidence="1">
    <location>
        <begin position="1"/>
        <end position="130"/>
    </location>
</feature>
<dbReference type="PANTHER" id="PTHR35006">
    <property type="entry name" value="GLYOXALASE FAMILY PROTEIN (AFU_ORTHOLOGUE AFUA_5G14830)"/>
    <property type="match status" value="1"/>
</dbReference>
<dbReference type="Proteomes" id="UP000030988">
    <property type="component" value="Unassembled WGS sequence"/>
</dbReference>
<proteinExistence type="predicted"/>
<dbReference type="STRING" id="1572751.PK98_14175"/>
<keyword evidence="4" id="KW-1185">Reference proteome</keyword>
<dbReference type="RefSeq" id="WP_039097455.1">
    <property type="nucleotide sequence ID" value="NZ_JTDN01000002.1"/>
</dbReference>
<dbReference type="InterPro" id="IPR004360">
    <property type="entry name" value="Glyas_Fos-R_dOase_dom"/>
</dbReference>
<accession>A0A0B2BWL8</accession>
<dbReference type="InterPro" id="IPR037523">
    <property type="entry name" value="VOC_core"/>
</dbReference>
<reference evidence="2 4" key="1">
    <citation type="submission" date="2014-11" db="EMBL/GenBank/DDBJ databases">
        <title>Draft genome sequence of Kirrobacter mercurialis.</title>
        <authorList>
            <person name="Coil D.A."/>
            <person name="Eisen J.A."/>
        </authorList>
    </citation>
    <scope>NUCLEOTIDE SEQUENCE [LARGE SCALE GENOMIC DNA]</scope>
    <source>
        <strain evidence="2 4">Coronado</strain>
    </source>
</reference>
<organism evidence="2 4">
    <name type="scientific">Croceibacterium mercuriale</name>
    <dbReference type="NCBI Taxonomy" id="1572751"/>
    <lineage>
        <taxon>Bacteria</taxon>
        <taxon>Pseudomonadati</taxon>
        <taxon>Pseudomonadota</taxon>
        <taxon>Alphaproteobacteria</taxon>
        <taxon>Sphingomonadales</taxon>
        <taxon>Erythrobacteraceae</taxon>
        <taxon>Croceibacterium</taxon>
    </lineage>
</organism>
<dbReference type="Pfam" id="PF00903">
    <property type="entry name" value="Glyoxalase"/>
    <property type="match status" value="1"/>
</dbReference>
<comment type="caution">
    <text evidence="2">The sequence shown here is derived from an EMBL/GenBank/DDBJ whole genome shotgun (WGS) entry which is preliminary data.</text>
</comment>
<dbReference type="PROSITE" id="PS51819">
    <property type="entry name" value="VOC"/>
    <property type="match status" value="1"/>
</dbReference>
<dbReference type="SUPFAM" id="SSF54593">
    <property type="entry name" value="Glyoxalase/Bleomycin resistance protein/Dihydroxybiphenyl dioxygenase"/>
    <property type="match status" value="1"/>
</dbReference>
<dbReference type="PANTHER" id="PTHR35006:SF1">
    <property type="entry name" value="BLL2941 PROTEIN"/>
    <property type="match status" value="1"/>
</dbReference>
<sequence length="132" mass="13935">MLFHTMVGSNDIERSKRFYDTVLATLGAGEGARNIADSGHTRLIYNNGNGTNFIVSQPINDEPASVANGSTVAFSCNSPEQVKQLHDTAVANGGTSIEAPPGPRNTASLGTVELAYFRDPDGNKLCGIHFPA</sequence>
<gene>
    <name evidence="3" type="ORF">PK98_14175</name>
    <name evidence="2" type="ORF">PK98_14465</name>
</gene>
<evidence type="ECO:0000313" key="4">
    <source>
        <dbReference type="Proteomes" id="UP000030988"/>
    </source>
</evidence>
<name>A0A0B2BWL8_9SPHN</name>
<dbReference type="AlphaFoldDB" id="A0A0B2BWL8"/>
<dbReference type="InterPro" id="IPR029068">
    <property type="entry name" value="Glyas_Bleomycin-R_OHBP_Dase"/>
</dbReference>
<dbReference type="CDD" id="cd07262">
    <property type="entry name" value="VOC_like"/>
    <property type="match status" value="1"/>
</dbReference>
<dbReference type="Gene3D" id="3.10.180.10">
    <property type="entry name" value="2,3-Dihydroxybiphenyl 1,2-Dioxygenase, domain 1"/>
    <property type="match status" value="1"/>
</dbReference>
<dbReference type="OrthoDB" id="9807407at2"/>
<evidence type="ECO:0000313" key="3">
    <source>
        <dbReference type="EMBL" id="KHL24985.1"/>
    </source>
</evidence>
<evidence type="ECO:0000313" key="2">
    <source>
        <dbReference type="EMBL" id="KHL24200.1"/>
    </source>
</evidence>
<evidence type="ECO:0000259" key="1">
    <source>
        <dbReference type="PROSITE" id="PS51819"/>
    </source>
</evidence>